<dbReference type="Proteomes" id="UP000017836">
    <property type="component" value="Unassembled WGS sequence"/>
</dbReference>
<sequence length="183" mass="21238">MPHKTRLTGRGQPAYLSPSPSLKAYGQAVHERHKQPSQSEWEEPEHGRGGPAFEVCHLHRFPRPMYAETAAQLFFIHVVKLWGVPKDIVSNRDARFTRRFWHEWFDFMGTRLNFSISNHPQTDGQTERMNVILEYLRHYVTANKHNWVSLLDLASFCHNLHRRSSAEKSALELATGWQPLASP</sequence>
<evidence type="ECO:0000313" key="3">
    <source>
        <dbReference type="Proteomes" id="UP000017836"/>
    </source>
</evidence>
<dbReference type="SUPFAM" id="SSF53098">
    <property type="entry name" value="Ribonuclease H-like"/>
    <property type="match status" value="1"/>
</dbReference>
<dbReference type="eggNOG" id="KOG0017">
    <property type="taxonomic scope" value="Eukaryota"/>
</dbReference>
<organism evidence="2 3">
    <name type="scientific">Amborella trichopoda</name>
    <dbReference type="NCBI Taxonomy" id="13333"/>
    <lineage>
        <taxon>Eukaryota</taxon>
        <taxon>Viridiplantae</taxon>
        <taxon>Streptophyta</taxon>
        <taxon>Embryophyta</taxon>
        <taxon>Tracheophyta</taxon>
        <taxon>Spermatophyta</taxon>
        <taxon>Magnoliopsida</taxon>
        <taxon>Amborellales</taxon>
        <taxon>Amborellaceae</taxon>
        <taxon>Amborella</taxon>
    </lineage>
</organism>
<accession>W1NSF5</accession>
<reference evidence="3" key="1">
    <citation type="journal article" date="2013" name="Science">
        <title>The Amborella genome and the evolution of flowering plants.</title>
        <authorList>
            <consortium name="Amborella Genome Project"/>
        </authorList>
    </citation>
    <scope>NUCLEOTIDE SEQUENCE [LARGE SCALE GENOMIC DNA]</scope>
</reference>
<proteinExistence type="predicted"/>
<gene>
    <name evidence="2" type="ORF">AMTR_s00116p00087810</name>
</gene>
<dbReference type="Gene3D" id="3.30.420.10">
    <property type="entry name" value="Ribonuclease H-like superfamily/Ribonuclease H"/>
    <property type="match status" value="1"/>
</dbReference>
<evidence type="ECO:0000313" key="2">
    <source>
        <dbReference type="EMBL" id="ERM97774.1"/>
    </source>
</evidence>
<evidence type="ECO:0008006" key="4">
    <source>
        <dbReference type="Google" id="ProtNLM"/>
    </source>
</evidence>
<dbReference type="InterPro" id="IPR036397">
    <property type="entry name" value="RNaseH_sf"/>
</dbReference>
<dbReference type="GO" id="GO:0003676">
    <property type="term" value="F:nucleic acid binding"/>
    <property type="evidence" value="ECO:0007669"/>
    <property type="project" value="InterPro"/>
</dbReference>
<dbReference type="AlphaFoldDB" id="W1NSF5"/>
<dbReference type="PANTHER" id="PTHR35046:SF9">
    <property type="entry name" value="RNA-DIRECTED DNA POLYMERASE"/>
    <property type="match status" value="1"/>
</dbReference>
<dbReference type="OMA" id="WIPAVEF"/>
<protein>
    <recommendedName>
        <fullName evidence="4">Integrase catalytic domain-containing protein</fullName>
    </recommendedName>
</protein>
<dbReference type="HOGENOM" id="CLU_1477097_0_0_1"/>
<name>W1NSF5_AMBTC</name>
<dbReference type="PANTHER" id="PTHR35046">
    <property type="entry name" value="ZINC KNUCKLE (CCHC-TYPE) FAMILY PROTEIN"/>
    <property type="match status" value="1"/>
</dbReference>
<dbReference type="InterPro" id="IPR012337">
    <property type="entry name" value="RNaseH-like_sf"/>
</dbReference>
<dbReference type="EMBL" id="KI395851">
    <property type="protein sequence ID" value="ERM97774.1"/>
    <property type="molecule type" value="Genomic_DNA"/>
</dbReference>
<dbReference type="Gramene" id="ERM97774">
    <property type="protein sequence ID" value="ERM97774"/>
    <property type="gene ID" value="AMTR_s00116p00087810"/>
</dbReference>
<feature type="region of interest" description="Disordered" evidence="1">
    <location>
        <begin position="1"/>
        <end position="48"/>
    </location>
</feature>
<evidence type="ECO:0000256" key="1">
    <source>
        <dbReference type="SAM" id="MobiDB-lite"/>
    </source>
</evidence>
<keyword evidence="3" id="KW-1185">Reference proteome</keyword>
<dbReference type="STRING" id="13333.W1NSF5"/>